<dbReference type="GO" id="GO:0016020">
    <property type="term" value="C:membrane"/>
    <property type="evidence" value="ECO:0007669"/>
    <property type="project" value="UniProtKB-SubCell"/>
</dbReference>
<evidence type="ECO:0000313" key="9">
    <source>
        <dbReference type="EMBL" id="KAF8722377.1"/>
    </source>
</evidence>
<dbReference type="Gene3D" id="2.90.10.30">
    <property type="match status" value="1"/>
</dbReference>
<dbReference type="InterPro" id="IPR036426">
    <property type="entry name" value="Bulb-type_lectin_dom_sf"/>
</dbReference>
<feature type="chain" id="PRO_5033003895" description="non-specific serine/threonine protein kinase" evidence="7">
    <location>
        <begin position="27"/>
        <end position="203"/>
    </location>
</feature>
<proteinExistence type="predicted"/>
<evidence type="ECO:0000256" key="5">
    <source>
        <dbReference type="ARBA" id="ARBA00048679"/>
    </source>
</evidence>
<dbReference type="PROSITE" id="PS50927">
    <property type="entry name" value="BULB_LECTIN"/>
    <property type="match status" value="1"/>
</dbReference>
<dbReference type="Pfam" id="PF01453">
    <property type="entry name" value="B_lectin"/>
    <property type="match status" value="1"/>
</dbReference>
<accession>A0A835CCY3</accession>
<organism evidence="9 10">
    <name type="scientific">Digitaria exilis</name>
    <dbReference type="NCBI Taxonomy" id="1010633"/>
    <lineage>
        <taxon>Eukaryota</taxon>
        <taxon>Viridiplantae</taxon>
        <taxon>Streptophyta</taxon>
        <taxon>Embryophyta</taxon>
        <taxon>Tracheophyta</taxon>
        <taxon>Spermatophyta</taxon>
        <taxon>Magnoliopsida</taxon>
        <taxon>Liliopsida</taxon>
        <taxon>Poales</taxon>
        <taxon>Poaceae</taxon>
        <taxon>PACMAD clade</taxon>
        <taxon>Panicoideae</taxon>
        <taxon>Panicodae</taxon>
        <taxon>Paniceae</taxon>
        <taxon>Anthephorinae</taxon>
        <taxon>Digitaria</taxon>
    </lineage>
</organism>
<dbReference type="GO" id="GO:0004674">
    <property type="term" value="F:protein serine/threonine kinase activity"/>
    <property type="evidence" value="ECO:0007669"/>
    <property type="project" value="UniProtKB-EC"/>
</dbReference>
<feature type="signal peptide" evidence="7">
    <location>
        <begin position="1"/>
        <end position="26"/>
    </location>
</feature>
<evidence type="ECO:0000256" key="4">
    <source>
        <dbReference type="ARBA" id="ARBA00047899"/>
    </source>
</evidence>
<evidence type="ECO:0000256" key="3">
    <source>
        <dbReference type="ARBA" id="ARBA00023170"/>
    </source>
</evidence>
<dbReference type="Proteomes" id="UP000636709">
    <property type="component" value="Unassembled WGS sequence"/>
</dbReference>
<evidence type="ECO:0000256" key="2">
    <source>
        <dbReference type="ARBA" id="ARBA00012513"/>
    </source>
</evidence>
<keyword evidence="3" id="KW-0675">Receptor</keyword>
<feature type="region of interest" description="Disordered" evidence="6">
    <location>
        <begin position="180"/>
        <end position="203"/>
    </location>
</feature>
<dbReference type="PANTHER" id="PTHR32444:SF102">
    <property type="entry name" value="RECEPTOR-LIKE SERINE_THREONINE-PROTEIN KINASE"/>
    <property type="match status" value="1"/>
</dbReference>
<reference evidence="9" key="1">
    <citation type="submission" date="2020-07" db="EMBL/GenBank/DDBJ databases">
        <title>Genome sequence and genetic diversity analysis of an under-domesticated orphan crop, white fonio (Digitaria exilis).</title>
        <authorList>
            <person name="Bennetzen J.L."/>
            <person name="Chen S."/>
            <person name="Ma X."/>
            <person name="Wang X."/>
            <person name="Yssel A.E.J."/>
            <person name="Chaluvadi S.R."/>
            <person name="Johnson M."/>
            <person name="Gangashetty P."/>
            <person name="Hamidou F."/>
            <person name="Sanogo M.D."/>
            <person name="Zwaenepoel A."/>
            <person name="Wallace J."/>
            <person name="Van De Peer Y."/>
            <person name="Van Deynze A."/>
        </authorList>
    </citation>
    <scope>NUCLEOTIDE SEQUENCE</scope>
    <source>
        <tissue evidence="9">Leaves</tissue>
    </source>
</reference>
<gene>
    <name evidence="9" type="ORF">HU200_022486</name>
</gene>
<dbReference type="PANTHER" id="PTHR32444">
    <property type="entry name" value="BULB-TYPE LECTIN DOMAIN-CONTAINING PROTEIN"/>
    <property type="match status" value="1"/>
</dbReference>
<comment type="catalytic activity">
    <reaction evidence="5">
        <text>L-seryl-[protein] + ATP = O-phospho-L-seryl-[protein] + ADP + H(+)</text>
        <dbReference type="Rhea" id="RHEA:17989"/>
        <dbReference type="Rhea" id="RHEA-COMP:9863"/>
        <dbReference type="Rhea" id="RHEA-COMP:11604"/>
        <dbReference type="ChEBI" id="CHEBI:15378"/>
        <dbReference type="ChEBI" id="CHEBI:29999"/>
        <dbReference type="ChEBI" id="CHEBI:30616"/>
        <dbReference type="ChEBI" id="CHEBI:83421"/>
        <dbReference type="ChEBI" id="CHEBI:456216"/>
        <dbReference type="EC" id="2.7.11.1"/>
    </reaction>
</comment>
<keyword evidence="10" id="KW-1185">Reference proteome</keyword>
<comment type="catalytic activity">
    <reaction evidence="4">
        <text>L-threonyl-[protein] + ATP = O-phospho-L-threonyl-[protein] + ADP + H(+)</text>
        <dbReference type="Rhea" id="RHEA:46608"/>
        <dbReference type="Rhea" id="RHEA-COMP:11060"/>
        <dbReference type="Rhea" id="RHEA-COMP:11605"/>
        <dbReference type="ChEBI" id="CHEBI:15378"/>
        <dbReference type="ChEBI" id="CHEBI:30013"/>
        <dbReference type="ChEBI" id="CHEBI:30616"/>
        <dbReference type="ChEBI" id="CHEBI:61977"/>
        <dbReference type="ChEBI" id="CHEBI:456216"/>
        <dbReference type="EC" id="2.7.11.1"/>
    </reaction>
</comment>
<dbReference type="AlphaFoldDB" id="A0A835CCY3"/>
<dbReference type="EC" id="2.7.11.1" evidence="2"/>
<keyword evidence="7" id="KW-0732">Signal</keyword>
<evidence type="ECO:0000256" key="1">
    <source>
        <dbReference type="ARBA" id="ARBA00004479"/>
    </source>
</evidence>
<feature type="domain" description="Bulb-type lectin" evidence="8">
    <location>
        <begin position="29"/>
        <end position="153"/>
    </location>
</feature>
<dbReference type="GO" id="GO:0051707">
    <property type="term" value="P:response to other organism"/>
    <property type="evidence" value="ECO:0007669"/>
    <property type="project" value="UniProtKB-ARBA"/>
</dbReference>
<evidence type="ECO:0000256" key="7">
    <source>
        <dbReference type="SAM" id="SignalP"/>
    </source>
</evidence>
<protein>
    <recommendedName>
        <fullName evidence="2">non-specific serine/threonine protein kinase</fullName>
        <ecNumber evidence="2">2.7.11.1</ecNumber>
    </recommendedName>
</protein>
<evidence type="ECO:0000256" key="6">
    <source>
        <dbReference type="SAM" id="MobiDB-lite"/>
    </source>
</evidence>
<comment type="caution">
    <text evidence="9">The sequence shown here is derived from an EMBL/GenBank/DDBJ whole genome shotgun (WGS) entry which is preliminary data.</text>
</comment>
<dbReference type="SMART" id="SM00108">
    <property type="entry name" value="B_lectin"/>
    <property type="match status" value="1"/>
</dbReference>
<sequence>MGFIHRIISLAFCSTILLRPVHQSAAFLPTSLLQSEKHSSRMTARLPWVSSPRPTRPETTTTLVYGTTASDRTTSCGLPFANRATPITDPSSATFALTTGRSNLVLSNTDGQLLWMARNLSASEISTGEATLDDTGNFILRTSEGVVLWQSFDYPTDTLLPGMNLRITHNRHALQRLVSWKDPQDPSPGSFSYGEDPDALCME</sequence>
<comment type="subcellular location">
    <subcellularLocation>
        <location evidence="1">Membrane</location>
        <topology evidence="1">Single-pass type I membrane protein</topology>
    </subcellularLocation>
</comment>
<dbReference type="InterPro" id="IPR001480">
    <property type="entry name" value="Bulb-type_lectin_dom"/>
</dbReference>
<name>A0A835CCY3_9POAL</name>
<dbReference type="OrthoDB" id="786095at2759"/>
<dbReference type="EMBL" id="JACEFO010001673">
    <property type="protein sequence ID" value="KAF8722377.1"/>
    <property type="molecule type" value="Genomic_DNA"/>
</dbReference>
<dbReference type="SUPFAM" id="SSF51110">
    <property type="entry name" value="alpha-D-mannose-specific plant lectins"/>
    <property type="match status" value="1"/>
</dbReference>
<evidence type="ECO:0000259" key="8">
    <source>
        <dbReference type="PROSITE" id="PS50927"/>
    </source>
</evidence>
<evidence type="ECO:0000313" key="10">
    <source>
        <dbReference type="Proteomes" id="UP000636709"/>
    </source>
</evidence>